<feature type="domain" description="Fibronectin type-III" evidence="4">
    <location>
        <begin position="483"/>
        <end position="580"/>
    </location>
</feature>
<dbReference type="EMBL" id="BAAAON010000001">
    <property type="protein sequence ID" value="GAA2172597.1"/>
    <property type="molecule type" value="Genomic_DNA"/>
</dbReference>
<dbReference type="PANTHER" id="PTHR46708:SF2">
    <property type="entry name" value="FIBRONECTIN TYPE-III DOMAIN-CONTAINING PROTEIN"/>
    <property type="match status" value="1"/>
</dbReference>
<keyword evidence="3" id="KW-0624">Polysaccharide degradation</keyword>
<dbReference type="SMART" id="SM00060">
    <property type="entry name" value="FN3"/>
    <property type="match status" value="3"/>
</dbReference>
<dbReference type="Gene3D" id="2.60.40.10">
    <property type="entry name" value="Immunoglobulins"/>
    <property type="match status" value="3"/>
</dbReference>
<dbReference type="RefSeq" id="WP_346027267.1">
    <property type="nucleotide sequence ID" value="NZ_BAAAON010000001.1"/>
</dbReference>
<dbReference type="InterPro" id="IPR036116">
    <property type="entry name" value="FN3_sf"/>
</dbReference>
<keyword evidence="2" id="KW-0326">Glycosidase</keyword>
<dbReference type="InterPro" id="IPR013783">
    <property type="entry name" value="Ig-like_fold"/>
</dbReference>
<evidence type="ECO:0000256" key="2">
    <source>
        <dbReference type="ARBA" id="ARBA00023295"/>
    </source>
</evidence>
<evidence type="ECO:0000313" key="6">
    <source>
        <dbReference type="Proteomes" id="UP001500974"/>
    </source>
</evidence>
<protein>
    <recommendedName>
        <fullName evidence="4">Fibronectin type-III domain-containing protein</fullName>
    </recommendedName>
</protein>
<dbReference type="Proteomes" id="UP001500974">
    <property type="component" value="Unassembled WGS sequence"/>
</dbReference>
<dbReference type="PROSITE" id="PS50853">
    <property type="entry name" value="FN3"/>
    <property type="match status" value="3"/>
</dbReference>
<evidence type="ECO:0000256" key="1">
    <source>
        <dbReference type="ARBA" id="ARBA00022737"/>
    </source>
</evidence>
<keyword evidence="6" id="KW-1185">Reference proteome</keyword>
<sequence length="664" mass="65742">MNSRSPVTSVPSAKAPRSRKRALPALLAGSTTVVLVAAGASVVMAANPPVGPGNVEIFTKRDMVAIEGYTAQAGQDATIKVTRDGNLIGIAHGVVDATGFLEVNHPGGVCWDVVTPNITGKDVVSVEFADGSGDGANAGTAVITSVTREDLPATDIAGDVEGRVVVKGTYGTDVDTARMGVEIVNPDMRDMGIGERAIGWPDDEVPAGYTVDGTAANGAFTVTYGFFSKAEQDAAFAGDPSVASWQAEPATVEAQLGLTISEFKEIDGPGFGGCPAGPAGQAPNQPTEVFAKASGNGTLTATWAPATVPADAPAITGYQVIAADTVLGQEVSIKVGSTATTATIQGLVGGQVYPVSVVALNGQASMPASGGNVTVSATAVSEATAPTAPGSVAVKDGTLAGSADVTWTAATANGAAVTGYRVDATTSAGVAKTVTAASGATSARLEGLTPGTAYGIVVTALSAAGDTSATPTAFTPVQVTLQAPAAPKVVRTTVGNGTATVEWQAAVAANTPITGYILTATPATGTPVTVTTDAAARTAVLNGLTNGTAYSLKLVATSAAGNSAPATFGAGASATVTPADQLTASAQFRSDRREWRITGTATITAGNTITARSTNLARSVIGTATVAADGSWTIRTRNSTAPATATITISSSAGGSITIPVSTR</sequence>
<accession>A0ABN3AN26</accession>
<feature type="domain" description="Fibronectin type-III" evidence="4">
    <location>
        <begin position="285"/>
        <end position="381"/>
    </location>
</feature>
<dbReference type="PANTHER" id="PTHR46708">
    <property type="entry name" value="TENASCIN"/>
    <property type="match status" value="1"/>
</dbReference>
<feature type="domain" description="Fibronectin type-III" evidence="4">
    <location>
        <begin position="388"/>
        <end position="482"/>
    </location>
</feature>
<proteinExistence type="predicted"/>
<keyword evidence="2" id="KW-0378">Hydrolase</keyword>
<gene>
    <name evidence="5" type="ORF">GCM10009784_03640</name>
</gene>
<organism evidence="5 6">
    <name type="scientific">Arthrobacter parietis</name>
    <dbReference type="NCBI Taxonomy" id="271434"/>
    <lineage>
        <taxon>Bacteria</taxon>
        <taxon>Bacillati</taxon>
        <taxon>Actinomycetota</taxon>
        <taxon>Actinomycetes</taxon>
        <taxon>Micrococcales</taxon>
        <taxon>Micrococcaceae</taxon>
        <taxon>Arthrobacter</taxon>
    </lineage>
</organism>
<evidence type="ECO:0000313" key="5">
    <source>
        <dbReference type="EMBL" id="GAA2172597.1"/>
    </source>
</evidence>
<comment type="caution">
    <text evidence="5">The sequence shown here is derived from an EMBL/GenBank/DDBJ whole genome shotgun (WGS) entry which is preliminary data.</text>
</comment>
<dbReference type="InterPro" id="IPR003961">
    <property type="entry name" value="FN3_dom"/>
</dbReference>
<evidence type="ECO:0000259" key="4">
    <source>
        <dbReference type="PROSITE" id="PS50853"/>
    </source>
</evidence>
<dbReference type="InterPro" id="IPR050991">
    <property type="entry name" value="ECM_Regulatory_Proteins"/>
</dbReference>
<reference evidence="5 6" key="1">
    <citation type="journal article" date="2019" name="Int. J. Syst. Evol. Microbiol.">
        <title>The Global Catalogue of Microorganisms (GCM) 10K type strain sequencing project: providing services to taxonomists for standard genome sequencing and annotation.</title>
        <authorList>
            <consortium name="The Broad Institute Genomics Platform"/>
            <consortium name="The Broad Institute Genome Sequencing Center for Infectious Disease"/>
            <person name="Wu L."/>
            <person name="Ma J."/>
        </authorList>
    </citation>
    <scope>NUCLEOTIDE SEQUENCE [LARGE SCALE GENOMIC DNA]</scope>
    <source>
        <strain evidence="5 6">JCM 14917</strain>
    </source>
</reference>
<dbReference type="SUPFAM" id="SSF49265">
    <property type="entry name" value="Fibronectin type III"/>
    <property type="match status" value="2"/>
</dbReference>
<dbReference type="Pfam" id="PF00041">
    <property type="entry name" value="fn3"/>
    <property type="match status" value="2"/>
</dbReference>
<name>A0ABN3AN26_9MICC</name>
<keyword evidence="1" id="KW-0677">Repeat</keyword>
<evidence type="ECO:0000256" key="3">
    <source>
        <dbReference type="ARBA" id="ARBA00023326"/>
    </source>
</evidence>
<keyword evidence="3" id="KW-0119">Carbohydrate metabolism</keyword>
<dbReference type="CDD" id="cd00063">
    <property type="entry name" value="FN3"/>
    <property type="match status" value="3"/>
</dbReference>